<evidence type="ECO:0000313" key="3">
    <source>
        <dbReference type="Proteomes" id="UP000184543"/>
    </source>
</evidence>
<dbReference type="AlphaFoldDB" id="A0A1M6ENG2"/>
<protein>
    <submittedName>
        <fullName evidence="2">Uncharacterized iron-regulated protein</fullName>
    </submittedName>
</protein>
<dbReference type="STRING" id="192903.SAMN04488513_102117"/>
<organism evidence="2 3">
    <name type="scientific">Pseudozobellia thermophila</name>
    <dbReference type="NCBI Taxonomy" id="192903"/>
    <lineage>
        <taxon>Bacteria</taxon>
        <taxon>Pseudomonadati</taxon>
        <taxon>Bacteroidota</taxon>
        <taxon>Flavobacteriia</taxon>
        <taxon>Flavobacteriales</taxon>
        <taxon>Flavobacteriaceae</taxon>
        <taxon>Pseudozobellia</taxon>
    </lineage>
</organism>
<gene>
    <name evidence="2" type="ORF">SAMN04488513_102117</name>
</gene>
<dbReference type="InterPro" id="IPR007314">
    <property type="entry name" value="Cofac_haem-bd_dom"/>
</dbReference>
<accession>A0A1M6ENG2</accession>
<dbReference type="Proteomes" id="UP000184543">
    <property type="component" value="Unassembled WGS sequence"/>
</dbReference>
<dbReference type="SUPFAM" id="SSF159501">
    <property type="entry name" value="EreA/ChaN-like"/>
    <property type="match status" value="1"/>
</dbReference>
<keyword evidence="3" id="KW-1185">Reference proteome</keyword>
<dbReference type="Pfam" id="PF04187">
    <property type="entry name" value="Cofac_haem_bdg"/>
    <property type="match status" value="1"/>
</dbReference>
<proteinExistence type="predicted"/>
<dbReference type="OrthoDB" id="1680202at2"/>
<name>A0A1M6ENG2_9FLAO</name>
<reference evidence="3" key="1">
    <citation type="submission" date="2016-11" db="EMBL/GenBank/DDBJ databases">
        <authorList>
            <person name="Varghese N."/>
            <person name="Submissions S."/>
        </authorList>
    </citation>
    <scope>NUCLEOTIDE SEQUENCE [LARGE SCALE GENOMIC DNA]</scope>
    <source>
        <strain evidence="3">DSM 19858</strain>
    </source>
</reference>
<dbReference type="Gene3D" id="3.40.50.11550">
    <property type="match status" value="1"/>
</dbReference>
<dbReference type="EMBL" id="FQYU01000002">
    <property type="protein sequence ID" value="SHI86868.1"/>
    <property type="molecule type" value="Genomic_DNA"/>
</dbReference>
<evidence type="ECO:0000313" key="2">
    <source>
        <dbReference type="EMBL" id="SHI86868.1"/>
    </source>
</evidence>
<dbReference type="CDD" id="cd14727">
    <property type="entry name" value="ChanN-like"/>
    <property type="match status" value="1"/>
</dbReference>
<sequence length="295" mass="33408">MRYIITLALLLALFFVEKGSAQGKPAYQLYKNTGEVVNYDHMISDLATGDMVFFGEYHFNPISHWLELEVGKSLFDIKGTKLFLGAEMFESGNQLVLDEYLQGFYAESKMIPEITQLWSNYNTDYRPLVEFAKENALRFIATNIPRRYASMISKKGFDALEILSPEAKALIGPDLKKHFDPTVKAYAEMASNMGGHVPPNMLNMQMAQAAKDATMAHFSLKNFNKGDLLLHFQGSYHSNYDQGIIWWINKIQPGLEIKSITTVSQSEWEKLSVEDRADIADYIIVVVNTMTSTQG</sequence>
<evidence type="ECO:0000259" key="1">
    <source>
        <dbReference type="Pfam" id="PF04187"/>
    </source>
</evidence>
<dbReference type="RefSeq" id="WP_072990254.1">
    <property type="nucleotide sequence ID" value="NZ_FQYU01000002.1"/>
</dbReference>
<feature type="domain" description="Haem-binding uptake Tiki superfamily ChaN" evidence="1">
    <location>
        <begin position="42"/>
        <end position="248"/>
    </location>
</feature>